<dbReference type="RefSeq" id="WP_220564585.1">
    <property type="nucleotide sequence ID" value="NZ_CP074133.1"/>
</dbReference>
<gene>
    <name evidence="2" type="ORF">KGD84_02945</name>
</gene>
<keyword evidence="1" id="KW-0812">Transmembrane</keyword>
<dbReference type="Pfam" id="PF10823">
    <property type="entry name" value="DUF2568"/>
    <property type="match status" value="1"/>
</dbReference>
<evidence type="ECO:0000313" key="2">
    <source>
        <dbReference type="EMBL" id="QUX23363.1"/>
    </source>
</evidence>
<organism evidence="2 3">
    <name type="scientific">Nocardiopsis changdeensis</name>
    <dbReference type="NCBI Taxonomy" id="2831969"/>
    <lineage>
        <taxon>Bacteria</taxon>
        <taxon>Bacillati</taxon>
        <taxon>Actinomycetota</taxon>
        <taxon>Actinomycetes</taxon>
        <taxon>Streptosporangiales</taxon>
        <taxon>Nocardiopsidaceae</taxon>
        <taxon>Nocardiopsis</taxon>
    </lineage>
</organism>
<dbReference type="InterPro" id="IPR021214">
    <property type="entry name" value="DUF2568"/>
</dbReference>
<accession>A0ABX8BSK7</accession>
<evidence type="ECO:0000313" key="3">
    <source>
        <dbReference type="Proteomes" id="UP000676079"/>
    </source>
</evidence>
<feature type="transmembrane region" description="Helical" evidence="1">
    <location>
        <begin position="36"/>
        <end position="54"/>
    </location>
</feature>
<dbReference type="EMBL" id="CP074133">
    <property type="protein sequence ID" value="QUX23363.1"/>
    <property type="molecule type" value="Genomic_DNA"/>
</dbReference>
<proteinExistence type="predicted"/>
<feature type="transmembrane region" description="Helical" evidence="1">
    <location>
        <begin position="12"/>
        <end position="30"/>
    </location>
</feature>
<dbReference type="Proteomes" id="UP000676079">
    <property type="component" value="Chromosome"/>
</dbReference>
<evidence type="ECO:0000256" key="1">
    <source>
        <dbReference type="SAM" id="Phobius"/>
    </source>
</evidence>
<sequence length="133" mass="14018">MSLRPWMLVVRLLLELTALVALGCAMWALLPDLRWVAPFAVPLLAAVAWGVFAVPGDPSRSGRAPVAVPRPVRLLVEWAVLFGAAAALAAAGAATAALALTGVLVVYHLCAYDRVLWLLALREPASRNGLSQG</sequence>
<keyword evidence="1" id="KW-0472">Membrane</keyword>
<protein>
    <submittedName>
        <fullName evidence="2">YrdB family protein</fullName>
    </submittedName>
</protein>
<reference evidence="2 3" key="1">
    <citation type="submission" date="2021-05" db="EMBL/GenBank/DDBJ databases">
        <title>Direct Submission.</title>
        <authorList>
            <person name="Li K."/>
            <person name="Gao J."/>
        </authorList>
    </citation>
    <scope>NUCLEOTIDE SEQUENCE [LARGE SCALE GENOMIC DNA]</scope>
    <source>
        <strain evidence="2 3">Mg02</strain>
    </source>
</reference>
<keyword evidence="1" id="KW-1133">Transmembrane helix</keyword>
<keyword evidence="3" id="KW-1185">Reference proteome</keyword>
<feature type="transmembrane region" description="Helical" evidence="1">
    <location>
        <begin position="75"/>
        <end position="107"/>
    </location>
</feature>
<name>A0ABX8BSK7_9ACTN</name>